<organism evidence="1 2">
    <name type="scientific">Candidatus Campbellbacteria bacterium RIFOXYC2_FULL_35_25</name>
    <dbReference type="NCBI Taxonomy" id="1797582"/>
    <lineage>
        <taxon>Bacteria</taxon>
        <taxon>Candidatus Campbelliibacteriota</taxon>
    </lineage>
</organism>
<evidence type="ECO:0000313" key="1">
    <source>
        <dbReference type="EMBL" id="OGD67313.1"/>
    </source>
</evidence>
<name>A0A1F5EIX6_9BACT</name>
<accession>A0A1F5EIX6</accession>
<protein>
    <submittedName>
        <fullName evidence="1">Uncharacterized protein</fullName>
    </submittedName>
</protein>
<dbReference type="Proteomes" id="UP000179003">
    <property type="component" value="Unassembled WGS sequence"/>
</dbReference>
<comment type="caution">
    <text evidence="1">The sequence shown here is derived from an EMBL/GenBank/DDBJ whole genome shotgun (WGS) entry which is preliminary data.</text>
</comment>
<dbReference type="AlphaFoldDB" id="A0A1F5EIX6"/>
<reference evidence="1 2" key="1">
    <citation type="journal article" date="2016" name="Nat. Commun.">
        <title>Thousands of microbial genomes shed light on interconnected biogeochemical processes in an aquifer system.</title>
        <authorList>
            <person name="Anantharaman K."/>
            <person name="Brown C.T."/>
            <person name="Hug L.A."/>
            <person name="Sharon I."/>
            <person name="Castelle C.J."/>
            <person name="Probst A.J."/>
            <person name="Thomas B.C."/>
            <person name="Singh A."/>
            <person name="Wilkins M.J."/>
            <person name="Karaoz U."/>
            <person name="Brodie E.L."/>
            <person name="Williams K.H."/>
            <person name="Hubbard S.S."/>
            <person name="Banfield J.F."/>
        </authorList>
    </citation>
    <scope>NUCLEOTIDE SEQUENCE [LARGE SCALE GENOMIC DNA]</scope>
</reference>
<dbReference type="STRING" id="1797582.A2442_00915"/>
<sequence length="61" mass="7298">MKAKGMVIFFPTMKEKQGELDNFLARLDLWFLRQKVHRQVLLFLRKMEKANKRAAASTLRF</sequence>
<gene>
    <name evidence="1" type="ORF">A2442_00915</name>
</gene>
<evidence type="ECO:0000313" key="2">
    <source>
        <dbReference type="Proteomes" id="UP000179003"/>
    </source>
</evidence>
<proteinExistence type="predicted"/>
<dbReference type="EMBL" id="MFAE01000006">
    <property type="protein sequence ID" value="OGD67313.1"/>
    <property type="molecule type" value="Genomic_DNA"/>
</dbReference>